<evidence type="ECO:0000256" key="1">
    <source>
        <dbReference type="SAM" id="SignalP"/>
    </source>
</evidence>
<accession>A0A915NX78</accession>
<organism evidence="2 3">
    <name type="scientific">Meloidogyne floridensis</name>
    <dbReference type="NCBI Taxonomy" id="298350"/>
    <lineage>
        <taxon>Eukaryota</taxon>
        <taxon>Metazoa</taxon>
        <taxon>Ecdysozoa</taxon>
        <taxon>Nematoda</taxon>
        <taxon>Chromadorea</taxon>
        <taxon>Rhabditida</taxon>
        <taxon>Tylenchina</taxon>
        <taxon>Tylenchomorpha</taxon>
        <taxon>Tylenchoidea</taxon>
        <taxon>Meloidogynidae</taxon>
        <taxon>Meloidogyninae</taxon>
        <taxon>Meloidogyne</taxon>
    </lineage>
</organism>
<protein>
    <submittedName>
        <fullName evidence="3">Uncharacterized protein</fullName>
    </submittedName>
</protein>
<reference evidence="3" key="1">
    <citation type="submission" date="2022-11" db="UniProtKB">
        <authorList>
            <consortium name="WormBaseParasite"/>
        </authorList>
    </citation>
    <scope>IDENTIFICATION</scope>
</reference>
<feature type="chain" id="PRO_5037456373" evidence="1">
    <location>
        <begin position="20"/>
        <end position="72"/>
    </location>
</feature>
<sequence>MLLFKLILIIILFIPPINSFLYKNNCCGYYLPGTRWNMGIDPFTGLPENGNVGWGNNIAAFFITCKTCNRSG</sequence>
<name>A0A915NX78_9BILA</name>
<dbReference type="WBParaSite" id="scf7180000421096.g6299">
    <property type="protein sequence ID" value="scf7180000421096.g6299"/>
    <property type="gene ID" value="scf7180000421096.g6299"/>
</dbReference>
<dbReference type="Proteomes" id="UP000887560">
    <property type="component" value="Unplaced"/>
</dbReference>
<proteinExistence type="predicted"/>
<dbReference type="AlphaFoldDB" id="A0A915NX78"/>
<evidence type="ECO:0000313" key="3">
    <source>
        <dbReference type="WBParaSite" id="scf7180000421096.g6299"/>
    </source>
</evidence>
<evidence type="ECO:0000313" key="2">
    <source>
        <dbReference type="Proteomes" id="UP000887560"/>
    </source>
</evidence>
<feature type="signal peptide" evidence="1">
    <location>
        <begin position="1"/>
        <end position="19"/>
    </location>
</feature>
<keyword evidence="2" id="KW-1185">Reference proteome</keyword>
<keyword evidence="1" id="KW-0732">Signal</keyword>